<evidence type="ECO:0000256" key="8">
    <source>
        <dbReference type="ARBA" id="ARBA00023136"/>
    </source>
</evidence>
<dbReference type="OrthoDB" id="10019582at2759"/>
<dbReference type="InterPro" id="IPR005331">
    <property type="entry name" value="Sulfotransferase"/>
</dbReference>
<organism evidence="10 11">
    <name type="scientific">Owenia fusiformis</name>
    <name type="common">Polychaete worm</name>
    <dbReference type="NCBI Taxonomy" id="6347"/>
    <lineage>
        <taxon>Eukaryota</taxon>
        <taxon>Metazoa</taxon>
        <taxon>Spiralia</taxon>
        <taxon>Lophotrochozoa</taxon>
        <taxon>Annelida</taxon>
        <taxon>Polychaeta</taxon>
        <taxon>Sedentaria</taxon>
        <taxon>Canalipalpata</taxon>
        <taxon>Sabellida</taxon>
        <taxon>Oweniida</taxon>
        <taxon>Oweniidae</taxon>
        <taxon>Owenia</taxon>
    </lineage>
</organism>
<keyword evidence="11" id="KW-1185">Reference proteome</keyword>
<dbReference type="InterPro" id="IPR027417">
    <property type="entry name" value="P-loop_NTPase"/>
</dbReference>
<evidence type="ECO:0000256" key="5">
    <source>
        <dbReference type="ARBA" id="ARBA00022968"/>
    </source>
</evidence>
<dbReference type="GO" id="GO:0000139">
    <property type="term" value="C:Golgi membrane"/>
    <property type="evidence" value="ECO:0007669"/>
    <property type="project" value="UniProtKB-SubCell"/>
</dbReference>
<keyword evidence="3" id="KW-0808">Transferase</keyword>
<reference evidence="10" key="1">
    <citation type="submission" date="2022-03" db="EMBL/GenBank/DDBJ databases">
        <authorList>
            <person name="Martin C."/>
        </authorList>
    </citation>
    <scope>NUCLEOTIDE SEQUENCE</scope>
</reference>
<dbReference type="PANTHER" id="PTHR12129">
    <property type="entry name" value="HEPARAN SULFATE 2-O-SULFOTRANSFERASE"/>
    <property type="match status" value="1"/>
</dbReference>
<keyword evidence="6" id="KW-1133">Transmembrane helix</keyword>
<dbReference type="EMBL" id="CAIIXF020000012">
    <property type="protein sequence ID" value="CAH1802510.1"/>
    <property type="molecule type" value="Genomic_DNA"/>
</dbReference>
<dbReference type="InterPro" id="IPR007734">
    <property type="entry name" value="Heparan_SO4_2-O-STrfase"/>
</dbReference>
<proteinExistence type="inferred from homology"/>
<evidence type="ECO:0000313" key="10">
    <source>
        <dbReference type="EMBL" id="CAH1802510.1"/>
    </source>
</evidence>
<evidence type="ECO:0000256" key="9">
    <source>
        <dbReference type="ARBA" id="ARBA00023180"/>
    </source>
</evidence>
<comment type="similarity">
    <text evidence="2">Belongs to the sulfotransferase 3 family.</text>
</comment>
<dbReference type="AlphaFoldDB" id="A0A8J1TLY5"/>
<dbReference type="Pfam" id="PF03567">
    <property type="entry name" value="Sulfotransfer_2"/>
    <property type="match status" value="1"/>
</dbReference>
<comment type="caution">
    <text evidence="10">The sequence shown here is derived from an EMBL/GenBank/DDBJ whole genome shotgun (WGS) entry which is preliminary data.</text>
</comment>
<keyword evidence="5" id="KW-0735">Signal-anchor</keyword>
<dbReference type="Proteomes" id="UP000749559">
    <property type="component" value="Unassembled WGS sequence"/>
</dbReference>
<keyword evidence="8" id="KW-0472">Membrane</keyword>
<name>A0A8J1TLY5_OWEFU</name>
<evidence type="ECO:0000256" key="6">
    <source>
        <dbReference type="ARBA" id="ARBA00022989"/>
    </source>
</evidence>
<comment type="subcellular location">
    <subcellularLocation>
        <location evidence="1">Golgi apparatus membrane</location>
        <topology evidence="1">Single-pass type II membrane protein</topology>
    </subcellularLocation>
</comment>
<protein>
    <submittedName>
        <fullName evidence="10">Uncharacterized protein</fullName>
    </submittedName>
</protein>
<gene>
    <name evidence="10" type="ORF">OFUS_LOCUS26180</name>
</gene>
<keyword evidence="7" id="KW-0333">Golgi apparatus</keyword>
<evidence type="ECO:0000256" key="3">
    <source>
        <dbReference type="ARBA" id="ARBA00022679"/>
    </source>
</evidence>
<evidence type="ECO:0000313" key="11">
    <source>
        <dbReference type="Proteomes" id="UP000749559"/>
    </source>
</evidence>
<keyword evidence="9" id="KW-0325">Glycoprotein</keyword>
<accession>A0A8J1TLY5</accession>
<dbReference type="SUPFAM" id="SSF52540">
    <property type="entry name" value="P-loop containing nucleoside triphosphate hydrolases"/>
    <property type="match status" value="1"/>
</dbReference>
<evidence type="ECO:0000256" key="4">
    <source>
        <dbReference type="ARBA" id="ARBA00022692"/>
    </source>
</evidence>
<dbReference type="PANTHER" id="PTHR12129:SF15">
    <property type="entry name" value="URONYL 2-SULFOTRANSFERASE"/>
    <property type="match status" value="1"/>
</dbReference>
<dbReference type="GO" id="GO:0008146">
    <property type="term" value="F:sulfotransferase activity"/>
    <property type="evidence" value="ECO:0007669"/>
    <property type="project" value="InterPro"/>
</dbReference>
<evidence type="ECO:0000256" key="2">
    <source>
        <dbReference type="ARBA" id="ARBA00010569"/>
    </source>
</evidence>
<evidence type="ECO:0000256" key="7">
    <source>
        <dbReference type="ARBA" id="ARBA00023034"/>
    </source>
</evidence>
<dbReference type="Gene3D" id="3.40.50.300">
    <property type="entry name" value="P-loop containing nucleotide triphosphate hydrolases"/>
    <property type="match status" value="1"/>
</dbReference>
<keyword evidence="4" id="KW-0812">Transmembrane</keyword>
<evidence type="ECO:0000256" key="1">
    <source>
        <dbReference type="ARBA" id="ARBA00004323"/>
    </source>
</evidence>
<sequence>MLMYGCRGDSNEINGDIHSESNPKKQVAGVNGVTRLMGLLRMRRRNRFLVTTSLIALVVLTCRSIFLLEGDNRLEVMARNDISKNYRNRTFSIGEIPERVTSPTPLISTANYLKHYFKDDLPEIEDNKRFKHNGAIKESHLDDTKPVDEHVEPFKRPKDTNQNLIMYNRLPKCGSESLMAIMKRLGRMNMFNYKHSLTYHNWSLDVTSQGEFVQSFDNLTSVTFTCPRNYGASTIFITTTKTDEIIYVCQPSSWTTPLKCIYDRHLHYVDFKQFGRTPPLYINVIRDPLEQAVSLYYFNRLKGRLGRQGKYTERERAQSFDECIRENVDNMSVCDVHHDLYVHWFCGHSDVCSNNMEAAIKIAKKNINEHALVGLAEEFNNTLKALEKILPEYFEGVSMMDHVRVNARVSASTTGTELRPSVTQLVKRELRHSYTIYKYVKLKFQKTLKALSID</sequence>